<dbReference type="Pfam" id="PF02782">
    <property type="entry name" value="FGGY_C"/>
    <property type="match status" value="1"/>
</dbReference>
<dbReference type="PIRSF" id="PIRSF000538">
    <property type="entry name" value="GlpK"/>
    <property type="match status" value="1"/>
</dbReference>
<name>A0A7I8DK72_9FIRM</name>
<dbReference type="NCBIfam" id="TIGR01312">
    <property type="entry name" value="XylB"/>
    <property type="match status" value="1"/>
</dbReference>
<feature type="domain" description="Carbohydrate kinase FGGY N-terminal" evidence="11">
    <location>
        <begin position="4"/>
        <end position="244"/>
    </location>
</feature>
<proteinExistence type="inferred from homology"/>
<dbReference type="Pfam" id="PF00370">
    <property type="entry name" value="FGGY_N"/>
    <property type="match status" value="1"/>
</dbReference>
<feature type="binding site" evidence="8">
    <location>
        <begin position="78"/>
        <end position="79"/>
    </location>
    <ligand>
        <name>substrate</name>
    </ligand>
</feature>
<evidence type="ECO:0000256" key="9">
    <source>
        <dbReference type="RuleBase" id="RU003733"/>
    </source>
</evidence>
<feature type="domain" description="Carbohydrate kinase FGGY C-terminal" evidence="12">
    <location>
        <begin position="254"/>
        <end position="436"/>
    </location>
</feature>
<sequence length="493" mass="54253">MRFIGVDLGTSSVKLLLMDEKGSIKNIVTKEYPISFPKPGWSEQNPEDWYSALCEGLKELVKEEEKSQVKGISFSGQMHGMVILDKEDRVIRPAILWNDGRTGEECDYLNGTIGREKISAYTGNMALTGFTAPKLLWVKKHEPDNFIRINKVMLPKDYIAYCLSGVHSTDVSDASGMLLFNVKEKCWSKEMLDIVGLQEEQMAKVYESFEITGTIKEELAKELGFPLDCKIIAGGGDQAVAAVGTGTVGSGMCNVSLGTSGVVFVASKDYSEIKDNALHVFAHADGKYHFMGVMLSAAASNKWWMDEILKTKKYGEEQEGIIKLGKNNVFFLPYLMGERTPHNNPDARGTFIGMTMDTSREDMTQAVLEGVAFALRDSFEIIKATGLSIDRIRINGGGAKSPLWCKIIANVLNVKVDKINSEEGPAFGAAILAAVGCGEYKTVEEAAGELIQVTETTEPEAEIAALYDKKYEVFKEIYPTLVPVYSKMAQAQD</sequence>
<dbReference type="HAMAP" id="MF_02220">
    <property type="entry name" value="XylB"/>
    <property type="match status" value="1"/>
</dbReference>
<dbReference type="KEGG" id="acht:bsdcttw_07220"/>
<dbReference type="EMBL" id="AP023368">
    <property type="protein sequence ID" value="BCJ97681.1"/>
    <property type="molecule type" value="Genomic_DNA"/>
</dbReference>
<dbReference type="GO" id="GO:0005524">
    <property type="term" value="F:ATP binding"/>
    <property type="evidence" value="ECO:0007669"/>
    <property type="project" value="UniProtKB-UniRule"/>
</dbReference>
<feature type="active site" description="Proton acceptor" evidence="8">
    <location>
        <position position="237"/>
    </location>
</feature>
<evidence type="ECO:0000256" key="2">
    <source>
        <dbReference type="ARBA" id="ARBA00022629"/>
    </source>
</evidence>
<dbReference type="PROSITE" id="PS00933">
    <property type="entry name" value="FGGY_KINASES_1"/>
    <property type="match status" value="1"/>
</dbReference>
<evidence type="ECO:0000256" key="3">
    <source>
        <dbReference type="ARBA" id="ARBA00022679"/>
    </source>
</evidence>
<evidence type="ECO:0000256" key="4">
    <source>
        <dbReference type="ARBA" id="ARBA00022741"/>
    </source>
</evidence>
<comment type="function">
    <text evidence="8">Catalyzes the phosphorylation of D-xylulose to D-xylulose 5-phosphate.</text>
</comment>
<dbReference type="GO" id="GO:0042732">
    <property type="term" value="P:D-xylose metabolic process"/>
    <property type="evidence" value="ECO:0007669"/>
    <property type="project" value="UniProtKB-KW"/>
</dbReference>
<dbReference type="RefSeq" id="WP_185259688.1">
    <property type="nucleotide sequence ID" value="NZ_AP023368.1"/>
</dbReference>
<organism evidence="13 14">
    <name type="scientific">Anaerocolumna chitinilytica</name>
    <dbReference type="NCBI Taxonomy" id="1727145"/>
    <lineage>
        <taxon>Bacteria</taxon>
        <taxon>Bacillati</taxon>
        <taxon>Bacillota</taxon>
        <taxon>Clostridia</taxon>
        <taxon>Lachnospirales</taxon>
        <taxon>Lachnospiraceae</taxon>
        <taxon>Anaerocolumna</taxon>
    </lineage>
</organism>
<reference evidence="13 14" key="1">
    <citation type="submission" date="2020-08" db="EMBL/GenBank/DDBJ databases">
        <title>Draft genome sequencing of an Anaerocolumna strain isolated from anoxic soil subjected to BSD treatment.</title>
        <authorList>
            <person name="Uek A."/>
            <person name="Tonouchi A."/>
        </authorList>
    </citation>
    <scope>NUCLEOTIDE SEQUENCE [LARGE SCALE GENOMIC DNA]</scope>
    <source>
        <strain evidence="13 14">CTTW</strain>
    </source>
</reference>
<accession>A0A7I8DK72</accession>
<dbReference type="SUPFAM" id="SSF53067">
    <property type="entry name" value="Actin-like ATPase domain"/>
    <property type="match status" value="2"/>
</dbReference>
<keyword evidence="7 8" id="KW-0119">Carbohydrate metabolism</keyword>
<gene>
    <name evidence="8 10" type="primary">xylB</name>
    <name evidence="13" type="ORF">bsdcttw_07220</name>
</gene>
<dbReference type="CDD" id="cd07808">
    <property type="entry name" value="ASKHA_NBD_FGGY_EcXK-like"/>
    <property type="match status" value="1"/>
</dbReference>
<reference evidence="13 14" key="2">
    <citation type="submission" date="2020-08" db="EMBL/GenBank/DDBJ databases">
        <authorList>
            <person name="Ueki A."/>
            <person name="Tonouchi A."/>
        </authorList>
    </citation>
    <scope>NUCLEOTIDE SEQUENCE [LARGE SCALE GENOMIC DNA]</scope>
    <source>
        <strain evidence="13 14">CTTW</strain>
    </source>
</reference>
<dbReference type="PROSITE" id="PS00445">
    <property type="entry name" value="FGGY_KINASES_2"/>
    <property type="match status" value="1"/>
</dbReference>
<dbReference type="GO" id="GO:0005998">
    <property type="term" value="P:xylulose catabolic process"/>
    <property type="evidence" value="ECO:0007669"/>
    <property type="project" value="UniProtKB-UniRule"/>
</dbReference>
<dbReference type="InterPro" id="IPR050406">
    <property type="entry name" value="FGGY_Carb_Kinase"/>
</dbReference>
<dbReference type="InterPro" id="IPR018484">
    <property type="entry name" value="FGGY_N"/>
</dbReference>
<dbReference type="InterPro" id="IPR000577">
    <property type="entry name" value="Carb_kinase_FGGY"/>
</dbReference>
<dbReference type="GO" id="GO:0004856">
    <property type="term" value="F:D-xylulokinase activity"/>
    <property type="evidence" value="ECO:0007669"/>
    <property type="project" value="UniProtKB-UniRule"/>
</dbReference>
<evidence type="ECO:0000256" key="6">
    <source>
        <dbReference type="ARBA" id="ARBA00022840"/>
    </source>
</evidence>
<evidence type="ECO:0000256" key="8">
    <source>
        <dbReference type="HAMAP-Rule" id="MF_02220"/>
    </source>
</evidence>
<evidence type="ECO:0000256" key="10">
    <source>
        <dbReference type="RuleBase" id="RU364073"/>
    </source>
</evidence>
<keyword evidence="6 8" id="KW-0067">ATP-binding</keyword>
<evidence type="ECO:0000313" key="14">
    <source>
        <dbReference type="Proteomes" id="UP000515703"/>
    </source>
</evidence>
<dbReference type="InterPro" id="IPR018483">
    <property type="entry name" value="Carb_kinase_FGGY_CS"/>
</dbReference>
<dbReference type="InterPro" id="IPR043129">
    <property type="entry name" value="ATPase_NBD"/>
</dbReference>
<dbReference type="Gene3D" id="3.30.420.40">
    <property type="match status" value="2"/>
</dbReference>
<dbReference type="InterPro" id="IPR006000">
    <property type="entry name" value="Xylulokinase"/>
</dbReference>
<dbReference type="InterPro" id="IPR018485">
    <property type="entry name" value="FGGY_C"/>
</dbReference>
<dbReference type="PRINTS" id="PR00301">
    <property type="entry name" value="HEATSHOCK70"/>
</dbReference>
<dbReference type="EC" id="2.7.1.17" evidence="8 10"/>
<dbReference type="PANTHER" id="PTHR43095:SF5">
    <property type="entry name" value="XYLULOSE KINASE"/>
    <property type="match status" value="1"/>
</dbReference>
<keyword evidence="2 8" id="KW-0859">Xylose metabolism</keyword>
<keyword evidence="4 8" id="KW-0547">Nucleotide-binding</keyword>
<evidence type="ECO:0000259" key="12">
    <source>
        <dbReference type="Pfam" id="PF02782"/>
    </source>
</evidence>
<evidence type="ECO:0000313" key="13">
    <source>
        <dbReference type="EMBL" id="BCJ97681.1"/>
    </source>
</evidence>
<dbReference type="PANTHER" id="PTHR43095">
    <property type="entry name" value="SUGAR KINASE"/>
    <property type="match status" value="1"/>
</dbReference>
<keyword evidence="3 8" id="KW-0808">Transferase</keyword>
<comment type="similarity">
    <text evidence="1 8 9">Belongs to the FGGY kinase family.</text>
</comment>
<evidence type="ECO:0000256" key="1">
    <source>
        <dbReference type="ARBA" id="ARBA00009156"/>
    </source>
</evidence>
<dbReference type="Proteomes" id="UP000515703">
    <property type="component" value="Chromosome"/>
</dbReference>
<comment type="catalytic activity">
    <reaction evidence="8 10">
        <text>D-xylulose + ATP = D-xylulose 5-phosphate + ADP + H(+)</text>
        <dbReference type="Rhea" id="RHEA:10964"/>
        <dbReference type="ChEBI" id="CHEBI:15378"/>
        <dbReference type="ChEBI" id="CHEBI:17140"/>
        <dbReference type="ChEBI" id="CHEBI:30616"/>
        <dbReference type="ChEBI" id="CHEBI:57737"/>
        <dbReference type="ChEBI" id="CHEBI:456216"/>
        <dbReference type="EC" id="2.7.1.17"/>
    </reaction>
</comment>
<feature type="site" description="Important for activity" evidence="8">
    <location>
        <position position="7"/>
    </location>
</feature>
<dbReference type="AlphaFoldDB" id="A0A7I8DK72"/>
<keyword evidence="14" id="KW-1185">Reference proteome</keyword>
<evidence type="ECO:0000256" key="5">
    <source>
        <dbReference type="ARBA" id="ARBA00022777"/>
    </source>
</evidence>
<keyword evidence="5 8" id="KW-0418">Kinase</keyword>
<evidence type="ECO:0000259" key="11">
    <source>
        <dbReference type="Pfam" id="PF00370"/>
    </source>
</evidence>
<evidence type="ECO:0000256" key="7">
    <source>
        <dbReference type="ARBA" id="ARBA00023277"/>
    </source>
</evidence>
<protein>
    <recommendedName>
        <fullName evidence="8 10">Xylulose kinase</fullName>
        <shortName evidence="8 10">Xylulokinase</shortName>
        <ecNumber evidence="8 10">2.7.1.17</ecNumber>
    </recommendedName>
</protein>